<dbReference type="EMBL" id="CP046640">
    <property type="protein sequence ID" value="QTL98958.1"/>
    <property type="molecule type" value="Genomic_DNA"/>
</dbReference>
<reference evidence="7" key="1">
    <citation type="submission" date="2019-12" db="EMBL/GenBank/DDBJ databases">
        <authorList>
            <person name="zhang j."/>
            <person name="sun C.M."/>
        </authorList>
    </citation>
    <scope>NUCLEOTIDE SEQUENCE</scope>
    <source>
        <strain evidence="7">NS-1</strain>
    </source>
</reference>
<dbReference type="GO" id="GO:0003910">
    <property type="term" value="F:DNA ligase (ATP) activity"/>
    <property type="evidence" value="ECO:0007669"/>
    <property type="project" value="UniProtKB-EC"/>
</dbReference>
<dbReference type="PROSITE" id="PS00333">
    <property type="entry name" value="DNA_LIGASE_A2"/>
    <property type="match status" value="1"/>
</dbReference>
<dbReference type="InterPro" id="IPR050191">
    <property type="entry name" value="ATP-dep_DNA_ligase"/>
</dbReference>
<evidence type="ECO:0000256" key="2">
    <source>
        <dbReference type="ARBA" id="ARBA00012727"/>
    </source>
</evidence>
<sequence length="291" mass="34470">MLKPPLNPMLLYTRKKPFNSRDYIFELKWDGYRCLAYIKQGKVTLQSRNKKYFTDKFPELKDISDLIKNNNAVLDGEICWLNKEGKPDFKKLQGRLSTIKPDKKESISLIVWDLLANNNEDVYHLPLLERKKKLAEIIKKESRLLIVTPYIDTDGKKMFKFAQDNQLEGIVAKEKNSPYEFKRSRSWYKIKIWQYTDVLIVGYSRNNTALLVGELDKDKLNILGKVKLALQENEKEALFRFLPSLHTEQLVSNKDFPDIIWVKPHLKCRIRYTELTRHNTFRHGYVVRILF</sequence>
<accession>A0A8A7KGU4</accession>
<evidence type="ECO:0000256" key="1">
    <source>
        <dbReference type="ARBA" id="ARBA00007572"/>
    </source>
</evidence>
<dbReference type="GO" id="GO:0006310">
    <property type="term" value="P:DNA recombination"/>
    <property type="evidence" value="ECO:0007669"/>
    <property type="project" value="InterPro"/>
</dbReference>
<keyword evidence="8" id="KW-1185">Reference proteome</keyword>
<dbReference type="InterPro" id="IPR012310">
    <property type="entry name" value="DNA_ligase_ATP-dep_cent"/>
</dbReference>
<dbReference type="Gene3D" id="3.30.1490.70">
    <property type="match status" value="1"/>
</dbReference>
<evidence type="ECO:0000256" key="4">
    <source>
        <dbReference type="ARBA" id="ARBA00034003"/>
    </source>
</evidence>
<comment type="catalytic activity">
    <reaction evidence="4">
        <text>ATP + (deoxyribonucleotide)n-3'-hydroxyl + 5'-phospho-(deoxyribonucleotide)m = (deoxyribonucleotide)n+m + AMP + diphosphate.</text>
        <dbReference type="EC" id="6.5.1.1"/>
    </reaction>
</comment>
<dbReference type="KEGG" id="ifn:GM661_13815"/>
<gene>
    <name evidence="7" type="ORF">GM661_13815</name>
</gene>
<evidence type="ECO:0000313" key="8">
    <source>
        <dbReference type="Proteomes" id="UP000665020"/>
    </source>
</evidence>
<dbReference type="SUPFAM" id="SSF50249">
    <property type="entry name" value="Nucleic acid-binding proteins"/>
    <property type="match status" value="1"/>
</dbReference>
<dbReference type="GO" id="GO:0006281">
    <property type="term" value="P:DNA repair"/>
    <property type="evidence" value="ECO:0007669"/>
    <property type="project" value="InterPro"/>
</dbReference>
<protein>
    <recommendedName>
        <fullName evidence="2">DNA ligase (ATP)</fullName>
        <ecNumber evidence="2">6.5.1.1</ecNumber>
    </recommendedName>
</protein>
<dbReference type="InterPro" id="IPR012340">
    <property type="entry name" value="NA-bd_OB-fold"/>
</dbReference>
<dbReference type="InterPro" id="IPR016059">
    <property type="entry name" value="DNA_ligase_ATP-dep_CS"/>
</dbReference>
<dbReference type="Pfam" id="PF01068">
    <property type="entry name" value="DNA_ligase_A_M"/>
    <property type="match status" value="1"/>
</dbReference>
<feature type="domain" description="ATP-dependent DNA ligase family profile" evidence="5">
    <location>
        <begin position="18"/>
        <end position="191"/>
    </location>
</feature>
<dbReference type="PANTHER" id="PTHR45674:SF4">
    <property type="entry name" value="DNA LIGASE 1"/>
    <property type="match status" value="1"/>
</dbReference>
<dbReference type="Pfam" id="PF04679">
    <property type="entry name" value="DNA_ligase_A_C"/>
    <property type="match status" value="1"/>
</dbReference>
<dbReference type="InterPro" id="IPR012309">
    <property type="entry name" value="DNA_ligase_ATP-dep_C"/>
</dbReference>
<dbReference type="NCBIfam" id="TIGR02779">
    <property type="entry name" value="NHEJ_ligase_lig"/>
    <property type="match status" value="1"/>
</dbReference>
<organism evidence="7 8">
    <name type="scientific">Iocasia fonsfrigidae</name>
    <dbReference type="NCBI Taxonomy" id="2682810"/>
    <lineage>
        <taxon>Bacteria</taxon>
        <taxon>Bacillati</taxon>
        <taxon>Bacillota</taxon>
        <taxon>Clostridia</taxon>
        <taxon>Halanaerobiales</taxon>
        <taxon>Halanaerobiaceae</taxon>
        <taxon>Iocasia</taxon>
    </lineage>
</organism>
<evidence type="ECO:0000256" key="3">
    <source>
        <dbReference type="ARBA" id="ARBA00022598"/>
    </source>
</evidence>
<dbReference type="EC" id="6.5.1.1" evidence="2"/>
<dbReference type="SUPFAM" id="SSF56091">
    <property type="entry name" value="DNA ligase/mRNA capping enzyme, catalytic domain"/>
    <property type="match status" value="1"/>
</dbReference>
<dbReference type="PANTHER" id="PTHR45674">
    <property type="entry name" value="DNA LIGASE 1/3 FAMILY MEMBER"/>
    <property type="match status" value="1"/>
</dbReference>
<dbReference type="CDD" id="cd07906">
    <property type="entry name" value="Adenylation_DNA_ligase_LigD_LigC"/>
    <property type="match status" value="1"/>
</dbReference>
<proteinExistence type="inferred from homology"/>
<evidence type="ECO:0000259" key="5">
    <source>
        <dbReference type="Pfam" id="PF01068"/>
    </source>
</evidence>
<name>A0A8A7KGU4_9FIRM</name>
<evidence type="ECO:0000259" key="6">
    <source>
        <dbReference type="Pfam" id="PF04679"/>
    </source>
</evidence>
<comment type="similarity">
    <text evidence="1">Belongs to the ATP-dependent DNA ligase family.</text>
</comment>
<dbReference type="Proteomes" id="UP000665020">
    <property type="component" value="Chromosome"/>
</dbReference>
<dbReference type="RefSeq" id="WP_230867365.1">
    <property type="nucleotide sequence ID" value="NZ_CP046640.1"/>
</dbReference>
<dbReference type="AlphaFoldDB" id="A0A8A7KGU4"/>
<dbReference type="Gene3D" id="2.40.50.140">
    <property type="entry name" value="Nucleic acid-binding proteins"/>
    <property type="match status" value="1"/>
</dbReference>
<dbReference type="Gene3D" id="3.30.470.30">
    <property type="entry name" value="DNA ligase/mRNA capping enzyme"/>
    <property type="match status" value="1"/>
</dbReference>
<keyword evidence="3" id="KW-0436">Ligase</keyword>
<evidence type="ECO:0000313" key="7">
    <source>
        <dbReference type="EMBL" id="QTL98958.1"/>
    </source>
</evidence>
<dbReference type="GO" id="GO:0005524">
    <property type="term" value="F:ATP binding"/>
    <property type="evidence" value="ECO:0007669"/>
    <property type="project" value="InterPro"/>
</dbReference>
<feature type="domain" description="DNA ligase ATP-dependent C-terminal" evidence="6">
    <location>
        <begin position="208"/>
        <end position="288"/>
    </location>
</feature>
<dbReference type="InterPro" id="IPR014146">
    <property type="entry name" value="LigD_ligase_dom"/>
</dbReference>